<name>A0A3Q3L041_9TELE</name>
<dbReference type="AlphaFoldDB" id="A0A3Q3L041"/>
<dbReference type="PROSITE" id="PS51034">
    <property type="entry name" value="ZP_2"/>
    <property type="match status" value="1"/>
</dbReference>
<comment type="PTM">
    <text evidence="2">Proteolytically cleaved before the transmembrane segment to yield the secreted ectodomain incorporated in the zona pellucida.</text>
</comment>
<proteinExistence type="inferred from homology"/>
<evidence type="ECO:0000256" key="1">
    <source>
        <dbReference type="ARBA" id="ARBA00023157"/>
    </source>
</evidence>
<keyword evidence="5" id="KW-1185">Reference proteome</keyword>
<dbReference type="GO" id="GO:0035804">
    <property type="term" value="F:structural constituent of egg coat"/>
    <property type="evidence" value="ECO:0007669"/>
    <property type="project" value="UniProtKB-UniRule"/>
</dbReference>
<sequence length="340" mass="38622">FEAFALFSVVSCNCYDKSQPFATCQHSHFKKLKLSGANFNGIIGTAANPKSIVVKCHTDSMEVVIKTYLIDPGWPVEPTHFRLGPFSAAQDQCRSTESRNRDYVIRSPLSPTMLCCYNNLLLYSPPLLLKQCVIRKHTVSSRTLKPTWTSFISIHSALLDLDFHLRLMRSDWSSERKSSVCFLAEMVNMEASVDHHLPLRLYVNSCVATLSSDAASYPRYPFVDHQGCFTDPKVNGSSSRFLTRIQDNLLQIQLQPFLFHQDPRHIIYITCYLEAVPISVKDLEKRACSFMSRRWGSADGDDHVCEEPIRAAVPSPTTREQLTRETSLRPLVFLPKKLPM</sequence>
<dbReference type="PANTHER" id="PTHR11576">
    <property type="entry name" value="ZONA PELLUCIDA SPERM-BINDING PROTEIN 3"/>
    <property type="match status" value="1"/>
</dbReference>
<dbReference type="GO" id="GO:2000344">
    <property type="term" value="P:positive regulation of acrosome reaction"/>
    <property type="evidence" value="ECO:0007669"/>
    <property type="project" value="UniProtKB-UniRule"/>
</dbReference>
<dbReference type="PANTHER" id="PTHR11576:SF2">
    <property type="entry name" value="ZONA PELLUCIDA SPERM-BINDING PROTEIN 3"/>
    <property type="match status" value="1"/>
</dbReference>
<evidence type="ECO:0000259" key="3">
    <source>
        <dbReference type="PROSITE" id="PS51034"/>
    </source>
</evidence>
<dbReference type="InterPro" id="IPR055355">
    <property type="entry name" value="ZP-C"/>
</dbReference>
<dbReference type="Ensembl" id="ENSMAMT00000003182.2">
    <property type="protein sequence ID" value="ENSMAMP00000003114.2"/>
    <property type="gene ID" value="ENSMAMG00000001953.2"/>
</dbReference>
<keyword evidence="2" id="KW-0165">Cleavage on pair of basic residues</keyword>
<reference evidence="4" key="1">
    <citation type="submission" date="2025-08" db="UniProtKB">
        <authorList>
            <consortium name="Ensembl"/>
        </authorList>
    </citation>
    <scope>IDENTIFICATION</scope>
</reference>
<comment type="similarity">
    <text evidence="2">Belongs to the ZP domain family. ZPC subfamily.</text>
</comment>
<dbReference type="InParanoid" id="A0A3Q3L041"/>
<organism evidence="4 5">
    <name type="scientific">Mastacembelus armatus</name>
    <name type="common">zig-zag eel</name>
    <dbReference type="NCBI Taxonomy" id="205130"/>
    <lineage>
        <taxon>Eukaryota</taxon>
        <taxon>Metazoa</taxon>
        <taxon>Chordata</taxon>
        <taxon>Craniata</taxon>
        <taxon>Vertebrata</taxon>
        <taxon>Euteleostomi</taxon>
        <taxon>Actinopterygii</taxon>
        <taxon>Neopterygii</taxon>
        <taxon>Teleostei</taxon>
        <taxon>Neoteleostei</taxon>
        <taxon>Acanthomorphata</taxon>
        <taxon>Anabantaria</taxon>
        <taxon>Synbranchiformes</taxon>
        <taxon>Mastacembelidae</taxon>
        <taxon>Mastacembelus</taxon>
    </lineage>
</organism>
<keyword evidence="2" id="KW-0732">Signal</keyword>
<dbReference type="GO" id="GO:0035803">
    <property type="term" value="P:egg coat formation"/>
    <property type="evidence" value="ECO:0007669"/>
    <property type="project" value="UniProtKB-UniRule"/>
</dbReference>
<feature type="domain" description="ZP" evidence="3">
    <location>
        <begin position="23"/>
        <end position="295"/>
    </location>
</feature>
<dbReference type="GO" id="GO:0007339">
    <property type="term" value="P:binding of sperm to zona pellucida"/>
    <property type="evidence" value="ECO:0007669"/>
    <property type="project" value="UniProtKB-UniRule"/>
</dbReference>
<evidence type="ECO:0000256" key="2">
    <source>
        <dbReference type="RuleBase" id="RU367066"/>
    </source>
</evidence>
<comment type="function">
    <text evidence="2">Component of the zona pellucida, an extracellular matrix surrounding oocytes which mediates sperm binding, induction of the acrosome reaction and prevents post-fertilization polyspermy. The zona pellucida is composed of 3 to 4 glycoproteins, ZP1, ZP2, ZP3, and ZP4. ZP3 is essential for sperm binding and zona matrix formation.</text>
</comment>
<dbReference type="GO" id="GO:0005886">
    <property type="term" value="C:plasma membrane"/>
    <property type="evidence" value="ECO:0007669"/>
    <property type="project" value="UniProtKB-SubCell"/>
</dbReference>
<keyword evidence="1 2" id="KW-1015">Disulfide bond</keyword>
<keyword evidence="2" id="KW-0272">Extracellular matrix</keyword>
<dbReference type="InterPro" id="IPR042235">
    <property type="entry name" value="ZP-C_dom"/>
</dbReference>
<accession>A0A3Q3L041</accession>
<dbReference type="FunFam" id="2.60.40.4100:FF:000002">
    <property type="entry name" value="Zona pellucida sperm-binding protein 3"/>
    <property type="match status" value="1"/>
</dbReference>
<comment type="domain">
    <text evidence="2">The ZP domain is involved in the polymerization of the ZP proteins to form the zona pellucida.</text>
</comment>
<dbReference type="GO" id="GO:0032190">
    <property type="term" value="F:acrosin binding"/>
    <property type="evidence" value="ECO:0007669"/>
    <property type="project" value="TreeGrafter"/>
</dbReference>
<dbReference type="Pfam" id="PF00100">
    <property type="entry name" value="Zona_pellucida"/>
    <property type="match status" value="1"/>
</dbReference>
<comment type="subcellular location">
    <subcellularLocation>
        <location evidence="2">Zona pellucida</location>
    </subcellularLocation>
    <subcellularLocation>
        <location evidence="2">Cell membrane</location>
        <topology evidence="2">Single-pass type I membrane protein</topology>
    </subcellularLocation>
</comment>
<dbReference type="SMART" id="SM00241">
    <property type="entry name" value="ZP"/>
    <property type="match status" value="1"/>
</dbReference>
<dbReference type="InterPro" id="IPR001507">
    <property type="entry name" value="ZP_dom"/>
</dbReference>
<dbReference type="GO" id="GO:0035805">
    <property type="term" value="C:egg coat"/>
    <property type="evidence" value="ECO:0007669"/>
    <property type="project" value="UniProtKB-SubCell"/>
</dbReference>
<dbReference type="Gene3D" id="2.60.40.4100">
    <property type="entry name" value="Zona pellucida, ZP-C domain"/>
    <property type="match status" value="1"/>
</dbReference>
<keyword evidence="2" id="KW-0964">Secreted</keyword>
<dbReference type="GeneTree" id="ENSGT01030000234567"/>
<reference evidence="4" key="2">
    <citation type="submission" date="2025-09" db="UniProtKB">
        <authorList>
            <consortium name="Ensembl"/>
        </authorList>
    </citation>
    <scope>IDENTIFICATION</scope>
</reference>
<keyword evidence="2" id="KW-1003">Cell membrane</keyword>
<keyword evidence="2" id="KW-0472">Membrane</keyword>
<evidence type="ECO:0000313" key="4">
    <source>
        <dbReference type="Ensembl" id="ENSMAMP00000003114.2"/>
    </source>
</evidence>
<protein>
    <recommendedName>
        <fullName evidence="2">Zona pellucida sperm-binding protein 3</fullName>
    </recommendedName>
</protein>
<dbReference type="Gene3D" id="2.60.40.3210">
    <property type="entry name" value="Zona pellucida, ZP-N domain"/>
    <property type="match status" value="1"/>
</dbReference>
<dbReference type="Proteomes" id="UP000261640">
    <property type="component" value="Unplaced"/>
</dbReference>
<evidence type="ECO:0000313" key="5">
    <source>
        <dbReference type="Proteomes" id="UP000261640"/>
    </source>
</evidence>